<feature type="transmembrane region" description="Helical" evidence="10">
    <location>
        <begin position="145"/>
        <end position="168"/>
    </location>
</feature>
<dbReference type="EMBL" id="LT622877">
    <property type="protein sequence ID" value="SCW24111.1"/>
    <property type="molecule type" value="Genomic_DNA"/>
</dbReference>
<name>A0A1G4NZJ9_9FLOR</name>
<feature type="domain" description="Cytochrome C biogenesis protein transmembrane" evidence="11">
    <location>
        <begin position="32"/>
        <end position="203"/>
    </location>
</feature>
<dbReference type="GO" id="GO:0016020">
    <property type="term" value="C:membrane"/>
    <property type="evidence" value="ECO:0007669"/>
    <property type="project" value="UniProtKB-SubCell"/>
</dbReference>
<evidence type="ECO:0000256" key="8">
    <source>
        <dbReference type="ARBA" id="ARBA00022989"/>
    </source>
</evidence>
<evidence type="ECO:0000256" key="1">
    <source>
        <dbReference type="ARBA" id="ARBA00004141"/>
    </source>
</evidence>
<feature type="transmembrane region" description="Helical" evidence="10">
    <location>
        <begin position="101"/>
        <end position="125"/>
    </location>
</feature>
<dbReference type="InterPro" id="IPR051790">
    <property type="entry name" value="Cytochrome_c-biogenesis_DsbD"/>
</dbReference>
<proteinExistence type="inferred from homology"/>
<evidence type="ECO:0000259" key="11">
    <source>
        <dbReference type="Pfam" id="PF02683"/>
    </source>
</evidence>
<evidence type="ECO:0000256" key="5">
    <source>
        <dbReference type="ARBA" id="ARBA00022640"/>
    </source>
</evidence>
<accession>A0A1G4NZJ9</accession>
<feature type="transmembrane region" description="Helical" evidence="10">
    <location>
        <begin position="28"/>
        <end position="57"/>
    </location>
</feature>
<keyword evidence="8 10" id="KW-1133">Transmembrane helix</keyword>
<dbReference type="GO" id="GO:0017004">
    <property type="term" value="P:cytochrome complex assembly"/>
    <property type="evidence" value="ECO:0007669"/>
    <property type="project" value="UniProtKB-KW"/>
</dbReference>
<keyword evidence="4 12" id="KW-0150">Chloroplast</keyword>
<dbReference type="RefSeq" id="YP_009315453.1">
    <property type="nucleotide sequence ID" value="NC_031667.1"/>
</dbReference>
<keyword evidence="6 10" id="KW-0812">Transmembrane</keyword>
<reference evidence="12" key="1">
    <citation type="submission" date="2016-10" db="EMBL/GenBank/DDBJ databases">
        <title>Chloroplast genomes as a tool to resolve red algal phylogenies: a case study in the Nemaliales.</title>
        <authorList>
            <person name="Costa J.F."/>
            <person name="Lin S.M."/>
            <person name="Macaya E.C."/>
            <person name="Fernandez-Garcia C."/>
            <person name="Verbruggen H."/>
        </authorList>
    </citation>
    <scope>NUCLEOTIDE SEQUENCE</scope>
    <source>
        <strain evidence="12">J.0126</strain>
    </source>
</reference>
<feature type="transmembrane region" description="Helical" evidence="10">
    <location>
        <begin position="69"/>
        <end position="89"/>
    </location>
</feature>
<protein>
    <submittedName>
        <fullName evidence="12">Thiol:disulfi de interchange protein</fullName>
    </submittedName>
</protein>
<feature type="transmembrane region" description="Helical" evidence="10">
    <location>
        <begin position="180"/>
        <end position="202"/>
    </location>
</feature>
<keyword evidence="9 10" id="KW-0472">Membrane</keyword>
<dbReference type="PANTHER" id="PTHR31272:SF6">
    <property type="entry name" value="CYTOCHROME C-TYPE BIOGENESIS CCDA-LIKE CHLOROPLASTIC PROTEIN"/>
    <property type="match status" value="1"/>
</dbReference>
<evidence type="ECO:0000256" key="9">
    <source>
        <dbReference type="ARBA" id="ARBA00023136"/>
    </source>
</evidence>
<sequence>MNYLIFNLFSIQQNINALLIQKLSSLSAFSFITALIGGIFTSISPCVVSSIPVATVYLNQKQNKLYHTFTLFAGISTSLIGIGILSIFIKKYTWTFLGTIPFLWPILFIIIGLIVLNIIPGNLLLINENRLTMKQTSKINIIDSYLLGILLGVTMSPCSTPITITLFAWITSTQKYIEGFYLLCTYTIGYILPLLILIISFNNLQIINLMSKKSYIVTNIIGCMTLTIGSYSLFKEFLILL</sequence>
<keyword evidence="5 12" id="KW-0934">Plastid</keyword>
<dbReference type="InterPro" id="IPR003834">
    <property type="entry name" value="Cyt_c_assmbl_TM_dom"/>
</dbReference>
<comment type="subcellular location">
    <subcellularLocation>
        <location evidence="1">Membrane</location>
        <topology evidence="1">Multi-pass membrane protein</topology>
    </subcellularLocation>
    <subcellularLocation>
        <location evidence="2">Plastid</location>
        <location evidence="2">Chloroplast</location>
    </subcellularLocation>
</comment>
<geneLocation type="chloroplast" evidence="12"/>
<dbReference type="AlphaFoldDB" id="A0A1G4NZJ9"/>
<organism evidence="12">
    <name type="scientific">Liagora brachyclada</name>
    <dbReference type="NCBI Taxonomy" id="1884665"/>
    <lineage>
        <taxon>Eukaryota</taxon>
        <taxon>Rhodophyta</taxon>
        <taxon>Florideophyceae</taxon>
        <taxon>Nemaliophycidae</taxon>
        <taxon>Nemaliales</taxon>
        <taxon>Liagoraceae</taxon>
        <taxon>Liagora</taxon>
    </lineage>
</organism>
<feature type="transmembrane region" description="Helical" evidence="10">
    <location>
        <begin position="214"/>
        <end position="234"/>
    </location>
</feature>
<keyword evidence="7" id="KW-0201">Cytochrome c-type biogenesis</keyword>
<evidence type="ECO:0000256" key="10">
    <source>
        <dbReference type="SAM" id="Phobius"/>
    </source>
</evidence>
<evidence type="ECO:0000256" key="6">
    <source>
        <dbReference type="ARBA" id="ARBA00022692"/>
    </source>
</evidence>
<reference evidence="12" key="2">
    <citation type="submission" date="2016-10" db="EMBL/GenBank/DDBJ databases">
        <authorList>
            <person name="de Groot N.N."/>
        </authorList>
    </citation>
    <scope>NUCLEOTIDE SEQUENCE</scope>
    <source>
        <strain evidence="12">J.0126</strain>
    </source>
</reference>
<dbReference type="GeneID" id="30001488"/>
<evidence type="ECO:0000256" key="3">
    <source>
        <dbReference type="ARBA" id="ARBA00006143"/>
    </source>
</evidence>
<evidence type="ECO:0000313" key="12">
    <source>
        <dbReference type="EMBL" id="SCW24111.1"/>
    </source>
</evidence>
<evidence type="ECO:0000256" key="2">
    <source>
        <dbReference type="ARBA" id="ARBA00004229"/>
    </source>
</evidence>
<dbReference type="Pfam" id="PF02683">
    <property type="entry name" value="DsbD_TM"/>
    <property type="match status" value="1"/>
</dbReference>
<comment type="similarity">
    <text evidence="3">Belongs to the DsbD family.</text>
</comment>
<gene>
    <name evidence="12" type="primary">dsbD</name>
    <name evidence="12" type="ORF">J0126_11</name>
</gene>
<dbReference type="PANTHER" id="PTHR31272">
    <property type="entry name" value="CYTOCHROME C-TYPE BIOGENESIS PROTEIN HI_1454-RELATED"/>
    <property type="match status" value="1"/>
</dbReference>
<dbReference type="GO" id="GO:0009507">
    <property type="term" value="C:chloroplast"/>
    <property type="evidence" value="ECO:0007669"/>
    <property type="project" value="UniProtKB-SubCell"/>
</dbReference>
<evidence type="ECO:0000256" key="4">
    <source>
        <dbReference type="ARBA" id="ARBA00022528"/>
    </source>
</evidence>
<evidence type="ECO:0000256" key="7">
    <source>
        <dbReference type="ARBA" id="ARBA00022748"/>
    </source>
</evidence>